<evidence type="ECO:0000256" key="2">
    <source>
        <dbReference type="ARBA" id="ARBA00022670"/>
    </source>
</evidence>
<evidence type="ECO:0000256" key="8">
    <source>
        <dbReference type="SAM" id="MobiDB-lite"/>
    </source>
</evidence>
<dbReference type="InterPro" id="IPR002110">
    <property type="entry name" value="Ankyrin_rpt"/>
</dbReference>
<evidence type="ECO:0000256" key="7">
    <source>
        <dbReference type="SAM" id="Coils"/>
    </source>
</evidence>
<dbReference type="GO" id="GO:0008233">
    <property type="term" value="F:peptidase activity"/>
    <property type="evidence" value="ECO:0007669"/>
    <property type="project" value="UniProtKB-KW"/>
</dbReference>
<dbReference type="InterPro" id="IPR012675">
    <property type="entry name" value="Beta-grasp_dom_sf"/>
</dbReference>
<keyword evidence="4" id="KW-0378">Hydrolase</keyword>
<dbReference type="GO" id="GO:0005737">
    <property type="term" value="C:cytoplasm"/>
    <property type="evidence" value="ECO:0007669"/>
    <property type="project" value="TreeGrafter"/>
</dbReference>
<name>A0A1A9VJY3_GLOAU</name>
<dbReference type="InterPro" id="IPR031167">
    <property type="entry name" value="G_OBG"/>
</dbReference>
<evidence type="ECO:0000256" key="5">
    <source>
        <dbReference type="ARBA" id="ARBA00022840"/>
    </source>
</evidence>
<protein>
    <recommendedName>
        <fullName evidence="9">OBG-type G domain-containing protein</fullName>
    </recommendedName>
</protein>
<dbReference type="NCBIfam" id="TIGR00092">
    <property type="entry name" value="redox-regulated ATPase YchF"/>
    <property type="match status" value="1"/>
</dbReference>
<dbReference type="VEuPathDB" id="VectorBase:GAUT039572"/>
<dbReference type="STRING" id="7395.A0A1A9VJY3"/>
<evidence type="ECO:0000313" key="11">
    <source>
        <dbReference type="Proteomes" id="UP000078200"/>
    </source>
</evidence>
<keyword evidence="11" id="KW-1185">Reference proteome</keyword>
<keyword evidence="2" id="KW-0645">Protease</keyword>
<dbReference type="InterPro" id="IPR036770">
    <property type="entry name" value="Ankyrin_rpt-contain_sf"/>
</dbReference>
<dbReference type="PANTHER" id="PTHR23305">
    <property type="entry name" value="OBG GTPASE FAMILY"/>
    <property type="match status" value="1"/>
</dbReference>
<dbReference type="PRINTS" id="PR00326">
    <property type="entry name" value="GTP1OBG"/>
</dbReference>
<dbReference type="Gene3D" id="3.10.20.30">
    <property type="match status" value="1"/>
</dbReference>
<dbReference type="PANTHER" id="PTHR23305:SF18">
    <property type="entry name" value="OBG-TYPE G DOMAIN-CONTAINING PROTEIN"/>
    <property type="match status" value="1"/>
</dbReference>
<feature type="coiled-coil region" evidence="7">
    <location>
        <begin position="1682"/>
        <end position="1709"/>
    </location>
</feature>
<accession>A0A1A9VJY3</accession>
<evidence type="ECO:0000259" key="9">
    <source>
        <dbReference type="PROSITE" id="PS51710"/>
    </source>
</evidence>
<dbReference type="Pfam" id="PF12796">
    <property type="entry name" value="Ank_2"/>
    <property type="match status" value="1"/>
</dbReference>
<feature type="compositionally biased region" description="Polar residues" evidence="8">
    <location>
        <begin position="2012"/>
        <end position="2025"/>
    </location>
</feature>
<dbReference type="Gene3D" id="3.40.50.300">
    <property type="entry name" value="P-loop containing nucleotide triphosphate hydrolases"/>
    <property type="match status" value="1"/>
</dbReference>
<feature type="region of interest" description="Disordered" evidence="8">
    <location>
        <begin position="1912"/>
        <end position="2090"/>
    </location>
</feature>
<dbReference type="InterPro" id="IPR025263">
    <property type="entry name" value="YhdP_central"/>
</dbReference>
<evidence type="ECO:0000256" key="1">
    <source>
        <dbReference type="ARBA" id="ARBA00022612"/>
    </source>
</evidence>
<sequence>MENTSVVWQKDAYLVITDLAIANPNFTIKVPELFVHFKLSSLFKASTNLSQVSADNVHGEDFNVLDIHVNTKDGKGFLDDLSITIKNRNNLLNVYGTFYNLKLGLLSEFSTLVKSYNLDKNIGFKGSFSVKINKKNEIVDGNIYVLNTENCLNKNLALTNLNDTYLSLIGKMNFSTSHALLRINISKFAAKDLCTYVPDGVVNSKFKSWYCDNINGDVLNTIVSFNGKINNLVNDDLSDIVIVADIENGSVKFDEDFEQVKELKGDLIIKNNDLEITVNSAKFQNFTINGGDIEMKSLNKENSVLTINGQAVSDAYGLYEPIRFKLDDVVKIERDKVSGMVKSVFNFRIFNLNADDKKVDFSATFHSEIDNLAVYNASLGKYDIKLSFGSDFIDLNGSGMVNNAQLLFDLKSSNRNESFAWNLTGDLPAQILDFDENIGGYVNTNIESVINQDKTGHVNGNMDLSELESRSSYFGWKNRFEDHNKVLFSVKLKGADELLIDKLDVIGNDLDIKFSGRVGNGNLYLNSSSFKLPDNDFSIEIESGKEKNAITIYGEKINLSDILGLLSRNSSESSSNIEVGMNVDNVIMKEGIIIKNAKLNVTCTKGNCNGSQFTGQFLKDSSNILAEYSGVGLEIYADNSGMLLRSLGISKSVKNGKLSLYLSPQRESGEHYDAPLLTTLLSMSSLPGIVNAIKDEGVYFYKCNVPFSYKDGSVEIEESWLEGAELGISTSDPNNHEKSDEIESIMDLIAGKIILDKKSSVTSLRLSDKGLLSNDALLKALLSSCKLSSIMQPPYLQPSPKSIELSPAPVPVTCSDIEKPLTKPPSLVLITRVLLRPTIFTALHIIELYRSALRNKIPNTTGGFMNKKFLYSPLSIKSIGENGVFSGYASVFNIVDKQNDLILPGAFKENLNRNKIKLLWQHNPDEPIGSIIDIYENDVGLYIIAHLLLGIQKAEEVYLMLKAGAINGLSIGYIPIEYDVDHKSGARVLKQVELWEVSLVTFPANLAAQVDYETNVKQKYSWSTVFSWLFLKTIGRILPKKWNKWAEDILYCDKATESNEVRTDKTTDESAQIDLKPEVTKKESQSEVISKDGEVQTNKITFHDIAMQTECVETTDKSSDQAQQIADLQSENGLLEVKIEELRSIIIRLKADLQSKNSLLEKENRELRSIIERLKKDYRELVEVTDKQESQGRELTELRAEFTDKINELLERVGEVRKNSLIKQLQKEQKQVEDQLKADIKKLQGEKENMEEQLKIMQQQLLNHQEQRKLEEKLKGVDKRLEDIDGETQKSQGQTKTKASDTVSLVSTASTKKSLNYSMKSTQSNVSKVFYKLFRDKNLNNFLSRKNEELKKGFPEFKEKHFCHNVLNETIKSLSNQDDGKFESSKLLELLESNLKQSAREIIEAKVKEVVNEHCNIGKKVGKELRDGTLKAKLSPSVRKCVKELEFNKQKEEVNKIVNSILHSFNSENNNNNDSVELLKEIVVKELVEARMRFFLDEIQELQLTSSIRDKFLSTDQGMCYQTQGGVNEYQLTEKAKKEHIPNPSMSHTIASIHSLNRQKIVKLYVTIPTKLLIKSSAAEAANYPFCTIEPNIGRISIKDQRLKQIAAIAGSEKVIYNQLEVVDIAGLVKGASKGEGLGNKFLSHIREVDAIVHLLRCFTDDDISHVHSKIDPISDAEVVEMELILADIDSIEKRLPQLEKKAKQGDKELKRQLELMQEVLATLKLGKSARSLKNIDGDEMKSLQLLTTKPVMYVCNVEDTNVITGNELSKKVERMAEENKSKFYCISAKLEADIANLDSEEEKQSFLSEFGLQESGLDGVARIIYEVLSMITFFTVGPKEARAWPVKIGSTADKAAGVIHTDFEKGFIKAETISFADYIKYGIVVFGSLSLFAVEQFEEKKIESVQKNENVGVRKQDSTNQKDELKSNVDAKQTQEAESKRVTDKEKLKQNENKASVVEKTISEGERIDKDLPNDQLEESTGEFARNLPNVANKEVNKDLKPEPLPLSADLNENTTDPQKNLQADQKIDIKDNELSKSDASQLLEGKKEKVENQFEEKKVKETNNNSKDRNRVKPITKKDEKEQSEKKNLQKWTKLNREPIKEWGHKDIQSKSIYKRQYDSLNEHLPTTVFIDDYSKQFFYCIKKNNLSCLRGIISKLEKIGLTTQEILRFRNKLGDTPLIYSVKQGEVDIVRFLLLQGADLRVVNNNFQSSIDIAIEKKQINIINAIAEMMPHLLEDRKIDNKESSAMYDWAVKTKENNESQCDKQDD</sequence>
<proteinExistence type="predicted"/>
<keyword evidence="6" id="KW-0040">ANK repeat</keyword>
<feature type="compositionally biased region" description="Basic and acidic residues" evidence="8">
    <location>
        <begin position="2046"/>
        <end position="2090"/>
    </location>
</feature>
<dbReference type="InterPro" id="IPR023192">
    <property type="entry name" value="TGS-like_dom_sf"/>
</dbReference>
<evidence type="ECO:0000256" key="4">
    <source>
        <dbReference type="ARBA" id="ARBA00022801"/>
    </source>
</evidence>
<feature type="compositionally biased region" description="Basic and acidic residues" evidence="8">
    <location>
        <begin position="1962"/>
        <end position="1974"/>
    </location>
</feature>
<dbReference type="InterPro" id="IPR041706">
    <property type="entry name" value="YchF_N"/>
</dbReference>
<dbReference type="PROSITE" id="PS50088">
    <property type="entry name" value="ANK_REPEAT"/>
    <property type="match status" value="1"/>
</dbReference>
<feature type="repeat" description="ANK" evidence="6">
    <location>
        <begin position="2176"/>
        <end position="2208"/>
    </location>
</feature>
<organism evidence="10 11">
    <name type="scientific">Glossina austeni</name>
    <name type="common">Savannah tsetse fly</name>
    <dbReference type="NCBI Taxonomy" id="7395"/>
    <lineage>
        <taxon>Eukaryota</taxon>
        <taxon>Metazoa</taxon>
        <taxon>Ecdysozoa</taxon>
        <taxon>Arthropoda</taxon>
        <taxon>Hexapoda</taxon>
        <taxon>Insecta</taxon>
        <taxon>Pterygota</taxon>
        <taxon>Neoptera</taxon>
        <taxon>Endopterygota</taxon>
        <taxon>Diptera</taxon>
        <taxon>Brachycera</taxon>
        <taxon>Muscomorpha</taxon>
        <taxon>Hippoboscoidea</taxon>
        <taxon>Glossinidae</taxon>
        <taxon>Glossina</taxon>
    </lineage>
</organism>
<feature type="domain" description="OBG-type G" evidence="9">
    <location>
        <begin position="1579"/>
        <end position="1807"/>
    </location>
</feature>
<dbReference type="SUPFAM" id="SSF52540">
    <property type="entry name" value="P-loop containing nucleoside triphosphate hydrolases"/>
    <property type="match status" value="1"/>
</dbReference>
<dbReference type="Pfam" id="PF04586">
    <property type="entry name" value="Peptidase_S78"/>
    <property type="match status" value="1"/>
</dbReference>
<evidence type="ECO:0000313" key="10">
    <source>
        <dbReference type="EnsemblMetazoa" id="GAUT039572-PA"/>
    </source>
</evidence>
<evidence type="ECO:0000256" key="3">
    <source>
        <dbReference type="ARBA" id="ARBA00022741"/>
    </source>
</evidence>
<dbReference type="GO" id="GO:0006508">
    <property type="term" value="P:proteolysis"/>
    <property type="evidence" value="ECO:0007669"/>
    <property type="project" value="UniProtKB-KW"/>
</dbReference>
<dbReference type="InterPro" id="IPR006073">
    <property type="entry name" value="GTP-bd"/>
</dbReference>
<dbReference type="GO" id="GO:0005524">
    <property type="term" value="F:ATP binding"/>
    <property type="evidence" value="ECO:0007669"/>
    <property type="project" value="UniProtKB-KW"/>
</dbReference>
<evidence type="ECO:0000256" key="6">
    <source>
        <dbReference type="PROSITE-ProRule" id="PRU00023"/>
    </source>
</evidence>
<dbReference type="EnsemblMetazoa" id="GAUT039572-RA">
    <property type="protein sequence ID" value="GAUT039572-PA"/>
    <property type="gene ID" value="GAUT039572"/>
</dbReference>
<reference evidence="10" key="1">
    <citation type="submission" date="2020-05" db="UniProtKB">
        <authorList>
            <consortium name="EnsemblMetazoa"/>
        </authorList>
    </citation>
    <scope>IDENTIFICATION</scope>
    <source>
        <strain evidence="10">TTRI</strain>
    </source>
</reference>
<keyword evidence="3" id="KW-0547">Nucleotide-binding</keyword>
<dbReference type="InterPro" id="IPR006433">
    <property type="entry name" value="Prohead_protease"/>
</dbReference>
<dbReference type="Proteomes" id="UP000078200">
    <property type="component" value="Unassembled WGS sequence"/>
</dbReference>
<dbReference type="GO" id="GO:0005525">
    <property type="term" value="F:GTP binding"/>
    <property type="evidence" value="ECO:0007669"/>
    <property type="project" value="InterPro"/>
</dbReference>
<keyword evidence="1" id="KW-1188">Viral release from host cell</keyword>
<keyword evidence="7" id="KW-0175">Coiled coil</keyword>
<dbReference type="InterPro" id="IPR054613">
    <property type="entry name" value="Peptidase_S78_dom"/>
</dbReference>
<dbReference type="Gene3D" id="1.25.40.20">
    <property type="entry name" value="Ankyrin repeat-containing domain"/>
    <property type="match status" value="1"/>
</dbReference>
<feature type="region of interest" description="Disordered" evidence="8">
    <location>
        <begin position="1281"/>
        <end position="1301"/>
    </location>
</feature>
<dbReference type="PROSITE" id="PS50297">
    <property type="entry name" value="ANK_REP_REGION"/>
    <property type="match status" value="1"/>
</dbReference>
<dbReference type="Pfam" id="PF06071">
    <property type="entry name" value="YchF-GTPase_C"/>
    <property type="match status" value="1"/>
</dbReference>
<dbReference type="SUPFAM" id="SSF48403">
    <property type="entry name" value="Ankyrin repeat"/>
    <property type="match status" value="1"/>
</dbReference>
<dbReference type="SUPFAM" id="SSF50789">
    <property type="entry name" value="Herpes virus serine proteinase, assemblin"/>
    <property type="match status" value="1"/>
</dbReference>
<dbReference type="InterPro" id="IPR004396">
    <property type="entry name" value="ATPase_YchF/OLA1"/>
</dbReference>
<dbReference type="PROSITE" id="PS51710">
    <property type="entry name" value="G_OBG"/>
    <property type="match status" value="1"/>
</dbReference>
<dbReference type="InterPro" id="IPR027417">
    <property type="entry name" value="P-loop_NTPase"/>
</dbReference>
<dbReference type="Pfam" id="PF13116">
    <property type="entry name" value="YhdP"/>
    <property type="match status" value="1"/>
</dbReference>
<dbReference type="SMART" id="SM00248">
    <property type="entry name" value="ANK"/>
    <property type="match status" value="3"/>
</dbReference>
<dbReference type="Gene3D" id="1.10.150.300">
    <property type="entry name" value="TGS-like domain"/>
    <property type="match status" value="1"/>
</dbReference>
<keyword evidence="5" id="KW-0067">ATP-binding</keyword>
<feature type="compositionally biased region" description="Basic and acidic residues" evidence="8">
    <location>
        <begin position="2027"/>
        <end position="2038"/>
    </location>
</feature>
<dbReference type="NCBIfam" id="TIGR01543">
    <property type="entry name" value="proheadase_HK97"/>
    <property type="match status" value="1"/>
</dbReference>
<dbReference type="Pfam" id="PF01926">
    <property type="entry name" value="MMR_HSR1"/>
    <property type="match status" value="1"/>
</dbReference>
<feature type="compositionally biased region" description="Basic and acidic residues" evidence="8">
    <location>
        <begin position="1912"/>
        <end position="1953"/>
    </location>
</feature>
<dbReference type="FunFam" id="1.10.150.300:FF:000001">
    <property type="entry name" value="Ribosome-binding ATPase YchF"/>
    <property type="match status" value="1"/>
</dbReference>
<dbReference type="InterPro" id="IPR013029">
    <property type="entry name" value="YchF_C"/>
</dbReference>
<dbReference type="GO" id="GO:0016887">
    <property type="term" value="F:ATP hydrolysis activity"/>
    <property type="evidence" value="ECO:0007669"/>
    <property type="project" value="InterPro"/>
</dbReference>
<dbReference type="CDD" id="cd01900">
    <property type="entry name" value="YchF"/>
    <property type="match status" value="1"/>
</dbReference>
<feature type="compositionally biased region" description="Polar residues" evidence="8">
    <location>
        <begin position="1289"/>
        <end position="1301"/>
    </location>
</feature>